<sequence length="100" mass="11074">MGRKVTYGELSAKFGDPVNGWEPILAVIACRLHKRGCPMLPVLVVDADTGLPNEAAYHQFGLVGVAAMRREQERCYDFNWPGFFFVRVSKPADFGPQDSG</sequence>
<name>A0A3M9XDI6_9HYPH</name>
<evidence type="ECO:0000313" key="2">
    <source>
        <dbReference type="Proteomes" id="UP000275436"/>
    </source>
</evidence>
<protein>
    <submittedName>
        <fullName evidence="1">Uncharacterized protein</fullName>
    </submittedName>
</protein>
<evidence type="ECO:0000313" key="1">
    <source>
        <dbReference type="EMBL" id="RNJ45826.1"/>
    </source>
</evidence>
<dbReference type="AlphaFoldDB" id="A0A3M9XDI6"/>
<reference evidence="1 2" key="1">
    <citation type="journal article" date="2018" name="Mol. Plant Microbe Interact.">
        <title>Taxonomically Different Co-Microsymbionts of a Relict Legume, Oxytropis popoviana, Have Complementary Sets of Symbiotic Genes and Together Increase the Efficiency of Plant Nodulation.</title>
        <authorList>
            <person name="Safronova V."/>
            <person name="Belimov A."/>
            <person name="Sazanova A."/>
            <person name="Chirak E."/>
            <person name="Verkhozina A."/>
            <person name="Kuznetsova I."/>
            <person name="Andronov E."/>
            <person name="Puhalsky J."/>
            <person name="Tikhonovich I."/>
        </authorList>
    </citation>
    <scope>NUCLEOTIDE SEQUENCE [LARGE SCALE GENOMIC DNA]</scope>
    <source>
        <strain evidence="1 2">Opo-235</strain>
    </source>
</reference>
<dbReference type="Proteomes" id="UP000275436">
    <property type="component" value="Unassembled WGS sequence"/>
</dbReference>
<dbReference type="EMBL" id="QKOD01000002">
    <property type="protein sequence ID" value="RNJ45826.1"/>
    <property type="molecule type" value="Genomic_DNA"/>
</dbReference>
<proteinExistence type="predicted"/>
<organism evidence="1 2">
    <name type="scientific">Mesorhizobium japonicum</name>
    <dbReference type="NCBI Taxonomy" id="2066070"/>
    <lineage>
        <taxon>Bacteria</taxon>
        <taxon>Pseudomonadati</taxon>
        <taxon>Pseudomonadota</taxon>
        <taxon>Alphaproteobacteria</taxon>
        <taxon>Hyphomicrobiales</taxon>
        <taxon>Phyllobacteriaceae</taxon>
        <taxon>Mesorhizobium</taxon>
    </lineage>
</organism>
<accession>A0A3M9XDI6</accession>
<dbReference type="RefSeq" id="WP_123167742.1">
    <property type="nucleotide sequence ID" value="NZ_QKOD01000002.1"/>
</dbReference>
<gene>
    <name evidence="1" type="ORF">DNR46_10210</name>
</gene>
<comment type="caution">
    <text evidence="1">The sequence shown here is derived from an EMBL/GenBank/DDBJ whole genome shotgun (WGS) entry which is preliminary data.</text>
</comment>